<dbReference type="GO" id="GO:0003700">
    <property type="term" value="F:DNA-binding transcription factor activity"/>
    <property type="evidence" value="ECO:0007669"/>
    <property type="project" value="InterPro"/>
</dbReference>
<gene>
    <name evidence="5" type="ORF">GCM10007876_15560</name>
</gene>
<keyword evidence="2" id="KW-0238">DNA-binding</keyword>
<dbReference type="InterPro" id="IPR009057">
    <property type="entry name" value="Homeodomain-like_sf"/>
</dbReference>
<dbReference type="PANTHER" id="PTHR46796">
    <property type="entry name" value="HTH-TYPE TRANSCRIPTIONAL ACTIVATOR RHAS-RELATED"/>
    <property type="match status" value="1"/>
</dbReference>
<dbReference type="SMART" id="SM00342">
    <property type="entry name" value="HTH_ARAC"/>
    <property type="match status" value="1"/>
</dbReference>
<proteinExistence type="predicted"/>
<dbReference type="InterPro" id="IPR020449">
    <property type="entry name" value="Tscrpt_reg_AraC-type_HTH"/>
</dbReference>
<dbReference type="AlphaFoldDB" id="A0AA37W5D5"/>
<sequence length="287" mass="32700">MNKVSQESVFDSLDKSNAELLANQDINQHLKVAYWANTQDRVVYNADQVHTLSFYLEGGEGSKRLDIQSGHGHSGSLCLFPQYHHSVWEITSPFKFAHLYFSDESIKQFASTTLDMEPRLIEIPELTFHDDQQLVALARQLFLTSDTSSLCYQQNTLEIFRYLLSDTQYCLNKHLKLTGGLSPKALILVKDYIHQHFDQSISIADLSDQANLSDFHLLRMFKQSTGFTPNDYVNHVRVEAVKKNLATNSALSQIAQECGFSNQSHMNRTFKKWTGLTPGQFRSAVKN</sequence>
<keyword evidence="6" id="KW-1185">Reference proteome</keyword>
<dbReference type="SUPFAM" id="SSF46689">
    <property type="entry name" value="Homeodomain-like"/>
    <property type="match status" value="2"/>
</dbReference>
<evidence type="ECO:0000256" key="3">
    <source>
        <dbReference type="ARBA" id="ARBA00023163"/>
    </source>
</evidence>
<keyword evidence="3" id="KW-0804">Transcription</keyword>
<dbReference type="EMBL" id="BSNM01000011">
    <property type="protein sequence ID" value="GLQ31077.1"/>
    <property type="molecule type" value="Genomic_DNA"/>
</dbReference>
<dbReference type="RefSeq" id="WP_284380561.1">
    <property type="nucleotide sequence ID" value="NZ_BSNM01000011.1"/>
</dbReference>
<evidence type="ECO:0000256" key="2">
    <source>
        <dbReference type="ARBA" id="ARBA00023125"/>
    </source>
</evidence>
<protein>
    <submittedName>
        <fullName evidence="5">AraC family transcriptional regulator</fullName>
    </submittedName>
</protein>
<dbReference type="PRINTS" id="PR00032">
    <property type="entry name" value="HTHARAC"/>
</dbReference>
<reference evidence="5" key="1">
    <citation type="journal article" date="2014" name="Int. J. Syst. Evol. Microbiol.">
        <title>Complete genome sequence of Corynebacterium casei LMG S-19264T (=DSM 44701T), isolated from a smear-ripened cheese.</title>
        <authorList>
            <consortium name="US DOE Joint Genome Institute (JGI-PGF)"/>
            <person name="Walter F."/>
            <person name="Albersmeier A."/>
            <person name="Kalinowski J."/>
            <person name="Ruckert C."/>
        </authorList>
    </citation>
    <scope>NUCLEOTIDE SEQUENCE</scope>
    <source>
        <strain evidence="5">NBRC 110071</strain>
    </source>
</reference>
<evidence type="ECO:0000256" key="1">
    <source>
        <dbReference type="ARBA" id="ARBA00023015"/>
    </source>
</evidence>
<evidence type="ECO:0000313" key="6">
    <source>
        <dbReference type="Proteomes" id="UP001161389"/>
    </source>
</evidence>
<dbReference type="Proteomes" id="UP001161389">
    <property type="component" value="Unassembled WGS sequence"/>
</dbReference>
<reference evidence="5" key="2">
    <citation type="submission" date="2023-01" db="EMBL/GenBank/DDBJ databases">
        <title>Draft genome sequence of Litoribrevibacter albus strain NBRC 110071.</title>
        <authorList>
            <person name="Sun Q."/>
            <person name="Mori K."/>
        </authorList>
    </citation>
    <scope>NUCLEOTIDE SEQUENCE</scope>
    <source>
        <strain evidence="5">NBRC 110071</strain>
    </source>
</reference>
<dbReference type="GO" id="GO:0043565">
    <property type="term" value="F:sequence-specific DNA binding"/>
    <property type="evidence" value="ECO:0007669"/>
    <property type="project" value="InterPro"/>
</dbReference>
<feature type="domain" description="HTH araC/xylS-type" evidence="4">
    <location>
        <begin position="187"/>
        <end position="284"/>
    </location>
</feature>
<dbReference type="InterPro" id="IPR050204">
    <property type="entry name" value="AraC_XylS_family_regulators"/>
</dbReference>
<evidence type="ECO:0000259" key="4">
    <source>
        <dbReference type="PROSITE" id="PS01124"/>
    </source>
</evidence>
<comment type="caution">
    <text evidence="5">The sequence shown here is derived from an EMBL/GenBank/DDBJ whole genome shotgun (WGS) entry which is preliminary data.</text>
</comment>
<dbReference type="Pfam" id="PF12833">
    <property type="entry name" value="HTH_18"/>
    <property type="match status" value="1"/>
</dbReference>
<evidence type="ECO:0000313" key="5">
    <source>
        <dbReference type="EMBL" id="GLQ31077.1"/>
    </source>
</evidence>
<dbReference type="PROSITE" id="PS01124">
    <property type="entry name" value="HTH_ARAC_FAMILY_2"/>
    <property type="match status" value="1"/>
</dbReference>
<keyword evidence="1" id="KW-0805">Transcription regulation</keyword>
<name>A0AA37W5D5_9GAMM</name>
<dbReference type="PANTHER" id="PTHR46796:SF6">
    <property type="entry name" value="ARAC SUBFAMILY"/>
    <property type="match status" value="1"/>
</dbReference>
<accession>A0AA37W5D5</accession>
<organism evidence="5 6">
    <name type="scientific">Litoribrevibacter albus</name>
    <dbReference type="NCBI Taxonomy" id="1473156"/>
    <lineage>
        <taxon>Bacteria</taxon>
        <taxon>Pseudomonadati</taxon>
        <taxon>Pseudomonadota</taxon>
        <taxon>Gammaproteobacteria</taxon>
        <taxon>Oceanospirillales</taxon>
        <taxon>Oceanospirillaceae</taxon>
        <taxon>Litoribrevibacter</taxon>
    </lineage>
</organism>
<dbReference type="InterPro" id="IPR018060">
    <property type="entry name" value="HTH_AraC"/>
</dbReference>
<dbReference type="Gene3D" id="1.10.10.60">
    <property type="entry name" value="Homeodomain-like"/>
    <property type="match status" value="2"/>
</dbReference>